<dbReference type="InterPro" id="IPR000683">
    <property type="entry name" value="Gfo/Idh/MocA-like_OxRdtase_N"/>
</dbReference>
<evidence type="ECO:0000259" key="2">
    <source>
        <dbReference type="Pfam" id="PF01408"/>
    </source>
</evidence>
<dbReference type="Proteomes" id="UP000310673">
    <property type="component" value="Chromosome"/>
</dbReference>
<evidence type="ECO:0000313" key="5">
    <source>
        <dbReference type="Proteomes" id="UP000310673"/>
    </source>
</evidence>
<dbReference type="InterPro" id="IPR036291">
    <property type="entry name" value="NAD(P)-bd_dom_sf"/>
</dbReference>
<evidence type="ECO:0000259" key="3">
    <source>
        <dbReference type="Pfam" id="PF02894"/>
    </source>
</evidence>
<dbReference type="InterPro" id="IPR004104">
    <property type="entry name" value="Gfo/Idh/MocA-like_OxRdtase_C"/>
</dbReference>
<proteinExistence type="inferred from homology"/>
<dbReference type="PANTHER" id="PTHR43708">
    <property type="entry name" value="CONSERVED EXPRESSED OXIDOREDUCTASE (EUROFUNG)"/>
    <property type="match status" value="1"/>
</dbReference>
<dbReference type="AlphaFoldDB" id="A0A5B7SX80"/>
<dbReference type="Gene3D" id="3.40.50.720">
    <property type="entry name" value="NAD(P)-binding Rossmann-like Domain"/>
    <property type="match status" value="1"/>
</dbReference>
<dbReference type="GO" id="GO:0000166">
    <property type="term" value="F:nucleotide binding"/>
    <property type="evidence" value="ECO:0007669"/>
    <property type="project" value="InterPro"/>
</dbReference>
<reference evidence="4 5" key="1">
    <citation type="submission" date="2019-05" db="EMBL/GenBank/DDBJ databases">
        <title>Genome Sequence of Lactobacillus futsaii Y97, a Potential Probiotic Strain Isolated from the Futsai of Taiwan.</title>
        <authorList>
            <person name="Du X."/>
        </authorList>
    </citation>
    <scope>NUCLEOTIDE SEQUENCE [LARGE SCALE GENOMIC DNA]</scope>
    <source>
        <strain evidence="4 5">Y97</strain>
    </source>
</reference>
<dbReference type="RefSeq" id="WP_057814090.1">
    <property type="nucleotide sequence ID" value="NZ_CP040736.1"/>
</dbReference>
<accession>A0A5B7SX80</accession>
<organism evidence="4 5">
    <name type="scientific">Companilactobacillus futsaii</name>
    <dbReference type="NCBI Taxonomy" id="938155"/>
    <lineage>
        <taxon>Bacteria</taxon>
        <taxon>Bacillati</taxon>
        <taxon>Bacillota</taxon>
        <taxon>Bacilli</taxon>
        <taxon>Lactobacillales</taxon>
        <taxon>Lactobacillaceae</taxon>
        <taxon>Companilactobacillus</taxon>
    </lineage>
</organism>
<feature type="domain" description="Gfo/Idh/MocA-like oxidoreductase N-terminal" evidence="2">
    <location>
        <begin position="3"/>
        <end position="122"/>
    </location>
</feature>
<dbReference type="SUPFAM" id="SSF55347">
    <property type="entry name" value="Glyceraldehyde-3-phosphate dehydrogenase-like, C-terminal domain"/>
    <property type="match status" value="1"/>
</dbReference>
<gene>
    <name evidence="4" type="ORF">FG051_03875</name>
</gene>
<dbReference type="SUPFAM" id="SSF51735">
    <property type="entry name" value="NAD(P)-binding Rossmann-fold domains"/>
    <property type="match status" value="1"/>
</dbReference>
<sequence length="354" mass="40235">MTLKIAFIGFGKSANRYHLPYLNIRDNFEVKTVYTRKAPNEKLAKPYREKGVTFTNDLSDILNDPEIDLVTICTPAATHYQLAKQVIKVKKSVIVEKPFVDTLDHAKELIQLGKDNGVLVMPYQNRRFDGDYLAAKQVIDQGFLGDIVEVESHIDYYRPHTVNNIGTKEQGEFYGLGIHLMDRMVALFGRPNQVVYDIRNTEVEDAVDNYFDVDLHYGSKMKAKVKVSTDVAKEYPRFIVHGMNGSFIKYGADQQENDLKAGIMPGTPGFGEDSPMYYGIAKYQNANGDWIEKQIKTPLGDYGLYYDSVYDTLVNHQPRLVLVSDEEILTDMEILEAGFYQPSPSIYNVPKLDI</sequence>
<name>A0A5B7SX80_9LACO</name>
<protein>
    <submittedName>
        <fullName evidence="4">Oxidoreductase</fullName>
    </submittedName>
</protein>
<dbReference type="STRING" id="1423818.FC88_GL000303"/>
<dbReference type="EMBL" id="CP040736">
    <property type="protein sequence ID" value="QCX24298.1"/>
    <property type="molecule type" value="Genomic_DNA"/>
</dbReference>
<evidence type="ECO:0000313" key="4">
    <source>
        <dbReference type="EMBL" id="QCX24298.1"/>
    </source>
</evidence>
<dbReference type="KEGG" id="lft:FG051_03875"/>
<dbReference type="Pfam" id="PF02894">
    <property type="entry name" value="GFO_IDH_MocA_C"/>
    <property type="match status" value="1"/>
</dbReference>
<evidence type="ECO:0000256" key="1">
    <source>
        <dbReference type="ARBA" id="ARBA00010928"/>
    </source>
</evidence>
<dbReference type="PANTHER" id="PTHR43708:SF7">
    <property type="entry name" value="OXIDOREDUCTASE"/>
    <property type="match status" value="1"/>
</dbReference>
<dbReference type="Pfam" id="PF01408">
    <property type="entry name" value="GFO_IDH_MocA"/>
    <property type="match status" value="1"/>
</dbReference>
<comment type="similarity">
    <text evidence="1">Belongs to the Gfo/Idh/MocA family.</text>
</comment>
<feature type="domain" description="Gfo/Idh/MocA-like oxidoreductase C-terminal" evidence="3">
    <location>
        <begin position="136"/>
        <end position="339"/>
    </location>
</feature>
<dbReference type="NCBIfam" id="NF007574">
    <property type="entry name" value="PRK10206.1"/>
    <property type="match status" value="1"/>
</dbReference>
<dbReference type="InterPro" id="IPR051317">
    <property type="entry name" value="Gfo/Idh/MocA_oxidoreduct"/>
</dbReference>
<dbReference type="Gene3D" id="3.30.360.10">
    <property type="entry name" value="Dihydrodipicolinate Reductase, domain 2"/>
    <property type="match status" value="1"/>
</dbReference>